<reference evidence="5" key="1">
    <citation type="submission" date="2023-07" db="EMBL/GenBank/DDBJ databases">
        <authorList>
            <person name="Stuckert A."/>
        </authorList>
    </citation>
    <scope>NUCLEOTIDE SEQUENCE</scope>
</reference>
<feature type="compositionally biased region" description="Basic and acidic residues" evidence="1">
    <location>
        <begin position="466"/>
        <end position="477"/>
    </location>
</feature>
<dbReference type="InterPro" id="IPR031417">
    <property type="entry name" value="Med26_Mid"/>
</dbReference>
<dbReference type="InterPro" id="IPR031416">
    <property type="entry name" value="Med26_C"/>
</dbReference>
<feature type="domain" description="Mediator complex subunit 26 middle" evidence="4">
    <location>
        <begin position="227"/>
        <end position="386"/>
    </location>
</feature>
<accession>A0ABN9KSI5</accession>
<evidence type="ECO:0000256" key="1">
    <source>
        <dbReference type="SAM" id="MobiDB-lite"/>
    </source>
</evidence>
<dbReference type="InterPro" id="IPR017923">
    <property type="entry name" value="TFIIS_N"/>
</dbReference>
<gene>
    <name evidence="5" type="ORF">RIMI_LOCUS1592966</name>
</gene>
<feature type="region of interest" description="Disordered" evidence="1">
    <location>
        <begin position="135"/>
        <end position="227"/>
    </location>
</feature>
<feature type="compositionally biased region" description="Polar residues" evidence="1">
    <location>
        <begin position="136"/>
        <end position="145"/>
    </location>
</feature>
<dbReference type="EMBL" id="CAUEEQ010002102">
    <property type="protein sequence ID" value="CAJ0921707.1"/>
    <property type="molecule type" value="Genomic_DNA"/>
</dbReference>
<dbReference type="PANTHER" id="PTHR15201:SF1">
    <property type="entry name" value="MEDIATOR OF RNA POLYMERASE II TRANSCRIPTION SUBUNIT 26"/>
    <property type="match status" value="1"/>
</dbReference>
<proteinExistence type="predicted"/>
<feature type="compositionally biased region" description="Basic and acidic residues" evidence="1">
    <location>
        <begin position="177"/>
        <end position="197"/>
    </location>
</feature>
<organism evidence="5 6">
    <name type="scientific">Ranitomeya imitator</name>
    <name type="common">mimic poison frog</name>
    <dbReference type="NCBI Taxonomy" id="111125"/>
    <lineage>
        <taxon>Eukaryota</taxon>
        <taxon>Metazoa</taxon>
        <taxon>Chordata</taxon>
        <taxon>Craniata</taxon>
        <taxon>Vertebrata</taxon>
        <taxon>Euteleostomi</taxon>
        <taxon>Amphibia</taxon>
        <taxon>Batrachia</taxon>
        <taxon>Anura</taxon>
        <taxon>Neobatrachia</taxon>
        <taxon>Hyloidea</taxon>
        <taxon>Dendrobatidae</taxon>
        <taxon>Dendrobatinae</taxon>
        <taxon>Ranitomeya</taxon>
    </lineage>
</organism>
<feature type="region of interest" description="Disordered" evidence="1">
    <location>
        <begin position="301"/>
        <end position="368"/>
    </location>
</feature>
<evidence type="ECO:0000259" key="3">
    <source>
        <dbReference type="Pfam" id="PF15693"/>
    </source>
</evidence>
<evidence type="ECO:0008006" key="7">
    <source>
        <dbReference type="Google" id="ProtNLM"/>
    </source>
</evidence>
<protein>
    <recommendedName>
        <fullName evidence="7">Mediator complex subunit 26</fullName>
    </recommendedName>
</protein>
<feature type="domain" description="Mediator complex subunit 26 C-terminal" evidence="3">
    <location>
        <begin position="434"/>
        <end position="610"/>
    </location>
</feature>
<dbReference type="Gene3D" id="1.20.930.10">
    <property type="entry name" value="Conserved domain common to transcription factors TFIIS, elongin A, CRSP70"/>
    <property type="match status" value="1"/>
</dbReference>
<feature type="region of interest" description="Disordered" evidence="1">
    <location>
        <begin position="257"/>
        <end position="281"/>
    </location>
</feature>
<feature type="domain" description="TFIIS N-terminal" evidence="2">
    <location>
        <begin position="98"/>
        <end position="133"/>
    </location>
</feature>
<feature type="compositionally biased region" description="Low complexity" evidence="1">
    <location>
        <begin position="310"/>
        <end position="321"/>
    </location>
</feature>
<dbReference type="Pfam" id="PF15693">
    <property type="entry name" value="Med26_C"/>
    <property type="match status" value="1"/>
</dbReference>
<comment type="caution">
    <text evidence="5">The sequence shown here is derived from an EMBL/GenBank/DDBJ whole genome shotgun (WGS) entry which is preliminary data.</text>
</comment>
<sequence length="613" mass="68020">MQIKNAKTLRFATHASFFAEIWTQEKCNLLRYLRSTLAAKKTHAQWHLTTASGRAAGYDVIADPRRMIGGRRCIRKTRHASAAGISQMIHCACTEFTQETRLGKLINDVRKKTSNEDLAKRAKKLLRSWQKLIEPVQQNEQSARGTPNPPGSANGGGTHNCKGESTPAVLLSGKPVQDLKVRNDIQKAHSPKAEKLANRKRKADLRDGTQGPANKVAKPSHELFPNSSPLPTNGIGGSPPEILLSPLDGNTQTNRLDTENDKHGKIPVNAVRPHTNSPGLVKHPSTSSLLKTAVLQQQSAALEDAHSYQPRSPRCSSFSPRGTRAELVPRQHTTYAPKGSAPSPSQRLPGVDTAHTPSYQSPGHPATLPAITKRLESPRREMAISSPHGGFSPEPSKIDSDDAASGSDSRKKKKSRNWGEQEGYSTDSKHTRVKKDRKLKFDFMTGQIKPLTHKDPTQNESSAPSEQHRTETDKQDPKFGLPSPFEQTNWKELSRNEIIQSYLNRQSSLLSSSGVHTQSAHYYMSEYLKQEECTKREARKTHVLVPLAHPSDLPGKTREVTSADLERLHEQHWPGVNGCHDTQGNWFDWTQCISLDPHGDDGRLNILPYVYLD</sequence>
<dbReference type="PANTHER" id="PTHR15201">
    <property type="entry name" value="CRSP70"/>
    <property type="match status" value="1"/>
</dbReference>
<name>A0ABN9KSI5_9NEOB</name>
<feature type="region of interest" description="Disordered" evidence="1">
    <location>
        <begin position="383"/>
        <end position="486"/>
    </location>
</feature>
<evidence type="ECO:0000259" key="2">
    <source>
        <dbReference type="Pfam" id="PF08711"/>
    </source>
</evidence>
<keyword evidence="6" id="KW-1185">Reference proteome</keyword>
<dbReference type="Pfam" id="PF08711">
    <property type="entry name" value="Med26"/>
    <property type="match status" value="1"/>
</dbReference>
<evidence type="ECO:0000313" key="6">
    <source>
        <dbReference type="Proteomes" id="UP001176940"/>
    </source>
</evidence>
<dbReference type="SUPFAM" id="SSF47676">
    <property type="entry name" value="Conserved domain common to transcription factors TFIIS, elongin A, CRSP70"/>
    <property type="match status" value="1"/>
</dbReference>
<evidence type="ECO:0000259" key="4">
    <source>
        <dbReference type="Pfam" id="PF15694"/>
    </source>
</evidence>
<dbReference type="InterPro" id="IPR035441">
    <property type="entry name" value="TFIIS/LEDGF_dom_sf"/>
</dbReference>
<dbReference type="Pfam" id="PF15694">
    <property type="entry name" value="Med26_M"/>
    <property type="match status" value="1"/>
</dbReference>
<evidence type="ECO:0000313" key="5">
    <source>
        <dbReference type="EMBL" id="CAJ0921707.1"/>
    </source>
</evidence>
<dbReference type="InterPro" id="IPR042376">
    <property type="entry name" value="MED26"/>
</dbReference>
<dbReference type="Proteomes" id="UP001176940">
    <property type="component" value="Unassembled WGS sequence"/>
</dbReference>